<name>A0ABW4CEW4_9LACO</name>
<protein>
    <submittedName>
        <fullName evidence="2">Uncharacterized protein</fullName>
    </submittedName>
</protein>
<feature type="chain" id="PRO_5046125976" evidence="1">
    <location>
        <begin position="27"/>
        <end position="263"/>
    </location>
</feature>
<organism evidence="2 3">
    <name type="scientific">Lacticaseibacillus mingshuiensis</name>
    <dbReference type="NCBI Taxonomy" id="2799574"/>
    <lineage>
        <taxon>Bacteria</taxon>
        <taxon>Bacillati</taxon>
        <taxon>Bacillota</taxon>
        <taxon>Bacilli</taxon>
        <taxon>Lactobacillales</taxon>
        <taxon>Lactobacillaceae</taxon>
        <taxon>Lacticaseibacillus</taxon>
    </lineage>
</organism>
<keyword evidence="1" id="KW-0732">Signal</keyword>
<feature type="signal peptide" evidence="1">
    <location>
        <begin position="1"/>
        <end position="26"/>
    </location>
</feature>
<comment type="caution">
    <text evidence="2">The sequence shown here is derived from an EMBL/GenBank/DDBJ whole genome shotgun (WGS) entry which is preliminary data.</text>
</comment>
<sequence length="263" mass="27902">MKRLVLFMVAVLMTAIIQPISTVAAAATSSISTQSSLPSGVTLPDGFKLIEGKNNSWKIVPTATADASTVATLEDTYLISASAISTDPNRLVDYLNSFGMTVFANSTLRGQGTYTGSLATGADLEIDAGSGLNLTNVAGQDYAALLNGDLIFAAGESFSLSTTAPILFSGDHGLTGSGTVPWGLINWLKANADQVKAFPNFDQDYFTKLKTAVNTLASFYASQAQTATPTEPSYNQYTFTLDQARRITTPPQTRTTSRWTARP</sequence>
<reference evidence="3" key="1">
    <citation type="journal article" date="2019" name="Int. J. Syst. Evol. Microbiol.">
        <title>The Global Catalogue of Microorganisms (GCM) 10K type strain sequencing project: providing services to taxonomists for standard genome sequencing and annotation.</title>
        <authorList>
            <consortium name="The Broad Institute Genomics Platform"/>
            <consortium name="The Broad Institute Genome Sequencing Center for Infectious Disease"/>
            <person name="Wu L."/>
            <person name="Ma J."/>
        </authorList>
    </citation>
    <scope>NUCLEOTIDE SEQUENCE [LARGE SCALE GENOMIC DNA]</scope>
    <source>
        <strain evidence="3">CCM 8980</strain>
    </source>
</reference>
<accession>A0ABW4CEW4</accession>
<proteinExistence type="predicted"/>
<dbReference type="Proteomes" id="UP001597196">
    <property type="component" value="Unassembled WGS sequence"/>
</dbReference>
<evidence type="ECO:0000256" key="1">
    <source>
        <dbReference type="SAM" id="SignalP"/>
    </source>
</evidence>
<gene>
    <name evidence="2" type="ORF">ACFQ4P_03655</name>
</gene>
<keyword evidence="3" id="KW-1185">Reference proteome</keyword>
<dbReference type="EMBL" id="JBHTOC010000004">
    <property type="protein sequence ID" value="MFD1429344.1"/>
    <property type="molecule type" value="Genomic_DNA"/>
</dbReference>
<evidence type="ECO:0000313" key="3">
    <source>
        <dbReference type="Proteomes" id="UP001597196"/>
    </source>
</evidence>
<evidence type="ECO:0000313" key="2">
    <source>
        <dbReference type="EMBL" id="MFD1429344.1"/>
    </source>
</evidence>
<dbReference type="RefSeq" id="WP_203626269.1">
    <property type="nucleotide sequence ID" value="NZ_BOLQ01000003.1"/>
</dbReference>